<evidence type="ECO:0000259" key="10">
    <source>
        <dbReference type="Pfam" id="PF02230"/>
    </source>
</evidence>
<evidence type="ECO:0000313" key="11">
    <source>
        <dbReference type="EMBL" id="KAF5375277.1"/>
    </source>
</evidence>
<dbReference type="GO" id="GO:0008474">
    <property type="term" value="F:palmitoyl-(protein) hydrolase activity"/>
    <property type="evidence" value="ECO:0007669"/>
    <property type="project" value="UniProtKB-EC"/>
</dbReference>
<evidence type="ECO:0000256" key="4">
    <source>
        <dbReference type="ARBA" id="ARBA00022487"/>
    </source>
</evidence>
<protein>
    <recommendedName>
        <fullName evidence="3">Acyl-protein thioesterase 1</fullName>
        <ecNumber evidence="2">3.1.2.22</ecNumber>
    </recommendedName>
    <alternativeName>
        <fullName evidence="8">Palmitoyl-protein hydrolase</fullName>
    </alternativeName>
</protein>
<dbReference type="InterPro" id="IPR029058">
    <property type="entry name" value="AB_hydrolase_fold"/>
</dbReference>
<comment type="catalytic activity">
    <reaction evidence="9">
        <text>S-hexadecanoyl-L-cysteinyl-[protein] + H2O = L-cysteinyl-[protein] + hexadecanoate + H(+)</text>
        <dbReference type="Rhea" id="RHEA:19233"/>
        <dbReference type="Rhea" id="RHEA-COMP:10131"/>
        <dbReference type="Rhea" id="RHEA-COMP:11032"/>
        <dbReference type="ChEBI" id="CHEBI:7896"/>
        <dbReference type="ChEBI" id="CHEBI:15377"/>
        <dbReference type="ChEBI" id="CHEBI:15378"/>
        <dbReference type="ChEBI" id="CHEBI:29950"/>
        <dbReference type="ChEBI" id="CHEBI:74151"/>
        <dbReference type="EC" id="3.1.2.22"/>
    </reaction>
</comment>
<evidence type="ECO:0000256" key="2">
    <source>
        <dbReference type="ARBA" id="ARBA00012423"/>
    </source>
</evidence>
<comment type="similarity">
    <text evidence="1">Belongs to the AB hydrolase superfamily. AB hydrolase 2 family.</text>
</comment>
<keyword evidence="12" id="KW-1185">Reference proteome</keyword>
<reference evidence="11 12" key="1">
    <citation type="journal article" date="2020" name="ISME J.">
        <title>Uncovering the hidden diversity of litter-decomposition mechanisms in mushroom-forming fungi.</title>
        <authorList>
            <person name="Floudas D."/>
            <person name="Bentzer J."/>
            <person name="Ahren D."/>
            <person name="Johansson T."/>
            <person name="Persson P."/>
            <person name="Tunlid A."/>
        </authorList>
    </citation>
    <scope>NUCLEOTIDE SEQUENCE [LARGE SCALE GENOMIC DNA]</scope>
    <source>
        <strain evidence="11 12">CBS 291.85</strain>
    </source>
</reference>
<sequence length="229" mass="25438">MSSTDIIPATQVHDATVIFIHGLGQSSSTWRADVIEPLAPSFPNVEWILPNAPKRPVTRNNGIERPSWFDIAHLPPHEDEFDQSAIRESISSVNQMIDAVVTAGLDSRRIILIGFSQGAALSLMASLSTPCSLGGVASLSGWIPHRFRQYLENQSEDRLPARILWCHGNADEDIPLSHGLDGVSFLKTSMKYSEPEKLQVNVYENLSHTINEEEIADLGDWLRKVLFNL</sequence>
<gene>
    <name evidence="11" type="ORF">D9758_000089</name>
</gene>
<dbReference type="SUPFAM" id="SSF53474">
    <property type="entry name" value="alpha/beta-Hydrolases"/>
    <property type="match status" value="1"/>
</dbReference>
<dbReference type="GO" id="GO:0005737">
    <property type="term" value="C:cytoplasm"/>
    <property type="evidence" value="ECO:0007669"/>
    <property type="project" value="TreeGrafter"/>
</dbReference>
<evidence type="ECO:0000256" key="9">
    <source>
        <dbReference type="ARBA" id="ARBA00047337"/>
    </source>
</evidence>
<keyword evidence="5" id="KW-0378">Hydrolase</keyword>
<evidence type="ECO:0000313" key="12">
    <source>
        <dbReference type="Proteomes" id="UP000559256"/>
    </source>
</evidence>
<evidence type="ECO:0000256" key="8">
    <source>
        <dbReference type="ARBA" id="ARBA00031195"/>
    </source>
</evidence>
<name>A0A8H5LZH9_9AGAR</name>
<comment type="caution">
    <text evidence="11">The sequence shown here is derived from an EMBL/GenBank/DDBJ whole genome shotgun (WGS) entry which is preliminary data.</text>
</comment>
<organism evidence="11 12">
    <name type="scientific">Tetrapyrgos nigripes</name>
    <dbReference type="NCBI Taxonomy" id="182062"/>
    <lineage>
        <taxon>Eukaryota</taxon>
        <taxon>Fungi</taxon>
        <taxon>Dikarya</taxon>
        <taxon>Basidiomycota</taxon>
        <taxon>Agaricomycotina</taxon>
        <taxon>Agaricomycetes</taxon>
        <taxon>Agaricomycetidae</taxon>
        <taxon>Agaricales</taxon>
        <taxon>Marasmiineae</taxon>
        <taxon>Marasmiaceae</taxon>
        <taxon>Tetrapyrgos</taxon>
    </lineage>
</organism>
<dbReference type="GO" id="GO:0006631">
    <property type="term" value="P:fatty acid metabolic process"/>
    <property type="evidence" value="ECO:0007669"/>
    <property type="project" value="UniProtKB-KW"/>
</dbReference>
<evidence type="ECO:0000256" key="7">
    <source>
        <dbReference type="ARBA" id="ARBA00029392"/>
    </source>
</evidence>
<proteinExistence type="inferred from homology"/>
<dbReference type="Gene3D" id="3.40.50.1820">
    <property type="entry name" value="alpha/beta hydrolase"/>
    <property type="match status" value="1"/>
</dbReference>
<feature type="domain" description="Phospholipase/carboxylesterase/thioesterase" evidence="10">
    <location>
        <begin position="5"/>
        <end position="225"/>
    </location>
</feature>
<dbReference type="OrthoDB" id="2418081at2759"/>
<keyword evidence="6" id="KW-0443">Lipid metabolism</keyword>
<dbReference type="Pfam" id="PF02230">
    <property type="entry name" value="Abhydrolase_2"/>
    <property type="match status" value="1"/>
</dbReference>
<comment type="function">
    <text evidence="7">Hydrolyzes fatty acids from S-acylated cysteine residues in proteins with a strong preference for palmitoylated G-alpha proteins over other acyl substrates. Mediates the deacylation of G-alpha proteins such as GPA1 in vivo, but has weak or no activity toward palmitoylated Ras proteins. Has weak lysophospholipase activity in vitro; however such activity may not exist in vivo.</text>
</comment>
<dbReference type="InterPro" id="IPR003140">
    <property type="entry name" value="PLipase/COase/thioEstase"/>
</dbReference>
<keyword evidence="4" id="KW-0719">Serine esterase</keyword>
<dbReference type="Proteomes" id="UP000559256">
    <property type="component" value="Unassembled WGS sequence"/>
</dbReference>
<keyword evidence="6" id="KW-0276">Fatty acid metabolism</keyword>
<dbReference type="InterPro" id="IPR050565">
    <property type="entry name" value="LYPA1-2/EST-like"/>
</dbReference>
<dbReference type="PANTHER" id="PTHR10655:SF17">
    <property type="entry name" value="LYSOPHOSPHOLIPASE-LIKE PROTEIN 1"/>
    <property type="match status" value="1"/>
</dbReference>
<evidence type="ECO:0000256" key="3">
    <source>
        <dbReference type="ARBA" id="ARBA00014923"/>
    </source>
</evidence>
<dbReference type="GO" id="GO:0052689">
    <property type="term" value="F:carboxylic ester hydrolase activity"/>
    <property type="evidence" value="ECO:0007669"/>
    <property type="project" value="UniProtKB-KW"/>
</dbReference>
<dbReference type="AlphaFoldDB" id="A0A8H5LZH9"/>
<dbReference type="EMBL" id="JAACJM010000001">
    <property type="protein sequence ID" value="KAF5375277.1"/>
    <property type="molecule type" value="Genomic_DNA"/>
</dbReference>
<evidence type="ECO:0000256" key="1">
    <source>
        <dbReference type="ARBA" id="ARBA00006499"/>
    </source>
</evidence>
<evidence type="ECO:0000256" key="5">
    <source>
        <dbReference type="ARBA" id="ARBA00022801"/>
    </source>
</evidence>
<dbReference type="EC" id="3.1.2.22" evidence="2"/>
<accession>A0A8H5LZH9</accession>
<dbReference type="PANTHER" id="PTHR10655">
    <property type="entry name" value="LYSOPHOSPHOLIPASE-RELATED"/>
    <property type="match status" value="1"/>
</dbReference>
<evidence type="ECO:0000256" key="6">
    <source>
        <dbReference type="ARBA" id="ARBA00022832"/>
    </source>
</evidence>